<name>A0ABP8MWS2_9BACT</name>
<proteinExistence type="predicted"/>
<dbReference type="Proteomes" id="UP001501410">
    <property type="component" value="Unassembled WGS sequence"/>
</dbReference>
<sequence length="158" mass="17397">MICLTTIFPYKLQKMKNIILVSTILMLSGCGKTIIDYGNTAQTKFVNSLSTTVTLDAYSSGKIGLSSNISPGDTFSLNDKEEGTRPGFFKYDSLKLQTSGKSKVDVNCFNLNSDSEKARCSSDTVNIFDFSDYAIISEGDHSSVYFYSISYADSLEMK</sequence>
<organism evidence="1 2">
    <name type="scientific">Rurimicrobium arvi</name>
    <dbReference type="NCBI Taxonomy" id="2049916"/>
    <lineage>
        <taxon>Bacteria</taxon>
        <taxon>Pseudomonadati</taxon>
        <taxon>Bacteroidota</taxon>
        <taxon>Chitinophagia</taxon>
        <taxon>Chitinophagales</taxon>
        <taxon>Chitinophagaceae</taxon>
        <taxon>Rurimicrobium</taxon>
    </lineage>
</organism>
<evidence type="ECO:0000313" key="2">
    <source>
        <dbReference type="Proteomes" id="UP001501410"/>
    </source>
</evidence>
<accession>A0ABP8MWS2</accession>
<gene>
    <name evidence="1" type="ORF">GCM10023092_21420</name>
</gene>
<reference evidence="2" key="1">
    <citation type="journal article" date="2019" name="Int. J. Syst. Evol. Microbiol.">
        <title>The Global Catalogue of Microorganisms (GCM) 10K type strain sequencing project: providing services to taxonomists for standard genome sequencing and annotation.</title>
        <authorList>
            <consortium name="The Broad Institute Genomics Platform"/>
            <consortium name="The Broad Institute Genome Sequencing Center for Infectious Disease"/>
            <person name="Wu L."/>
            <person name="Ma J."/>
        </authorList>
    </citation>
    <scope>NUCLEOTIDE SEQUENCE [LARGE SCALE GENOMIC DNA]</scope>
    <source>
        <strain evidence="2">JCM 31921</strain>
    </source>
</reference>
<keyword evidence="2" id="KW-1185">Reference proteome</keyword>
<evidence type="ECO:0008006" key="3">
    <source>
        <dbReference type="Google" id="ProtNLM"/>
    </source>
</evidence>
<protein>
    <recommendedName>
        <fullName evidence="3">Lipoprotein</fullName>
    </recommendedName>
</protein>
<evidence type="ECO:0000313" key="1">
    <source>
        <dbReference type="EMBL" id="GAA4456325.1"/>
    </source>
</evidence>
<dbReference type="EMBL" id="BAABEZ010000022">
    <property type="protein sequence ID" value="GAA4456325.1"/>
    <property type="molecule type" value="Genomic_DNA"/>
</dbReference>
<comment type="caution">
    <text evidence="1">The sequence shown here is derived from an EMBL/GenBank/DDBJ whole genome shotgun (WGS) entry which is preliminary data.</text>
</comment>